<evidence type="ECO:0000259" key="2">
    <source>
        <dbReference type="PROSITE" id="PS50144"/>
    </source>
</evidence>
<dbReference type="Gene3D" id="2.60.210.10">
    <property type="entry name" value="Apoptosis, Tumor Necrosis Factor Receptor Associated Protein 2, Chain A"/>
    <property type="match status" value="2"/>
</dbReference>
<dbReference type="GO" id="GO:0030163">
    <property type="term" value="P:protein catabolic process"/>
    <property type="evidence" value="ECO:0007669"/>
    <property type="project" value="UniProtKB-ARBA"/>
</dbReference>
<dbReference type="PROSITE" id="PS50097">
    <property type="entry name" value="BTB"/>
    <property type="match status" value="1"/>
</dbReference>
<dbReference type="InterPro" id="IPR000210">
    <property type="entry name" value="BTB/POZ_dom"/>
</dbReference>
<dbReference type="Gene3D" id="1.25.40.420">
    <property type="match status" value="1"/>
</dbReference>
<proteinExistence type="predicted"/>
<name>A0AAV6TLZ2_9ARAC</name>
<dbReference type="Proteomes" id="UP000827092">
    <property type="component" value="Unassembled WGS sequence"/>
</dbReference>
<sequence>MLPHKSGEYLDSAYFSTPIFDGTEFCLQLYPRGNSIENEKYLSCFISRKKEDVNPARIGFSMTLESIDGSRNKSKKCPSFELVTNRGFNQFVKLEIINENKNLYVPGDVLTIKCRVWSPEIETTSESSDDFSSKTYLNQCTSLTQFKVDKQCEIWPIAGIHKCLESKLKIHFPVESSIETQPSFKLSFSPDGNKTDSEHAQIEIVQTKSFSKKNFFFVKCKITVISAQKEYQHSQTDTFSFDSDAESVWHFPKFIEIAHLEEGKYLHLDDSLYLSCEFLFATGGDPGYHTEIPSYAYSAFGGPECARVTNLSSSISKLYLDNQFCDVTLQVDNKTFLAYKVVLCAQSPVFCAMFKNDTKEKNTNVVEITDVDVDTIKLMLDFLHSDIWKEDLSTEDICKLYSAADKYQISHFKQKCTRLLLSGLSVAEVCKVLILADLHQDDFLMSCVHNFVKYHANEIFHSSQWEEFNNENPILSGRIMLQVCKNI</sequence>
<dbReference type="PROSITE" id="PS50144">
    <property type="entry name" value="MATH"/>
    <property type="match status" value="1"/>
</dbReference>
<dbReference type="InterPro" id="IPR011333">
    <property type="entry name" value="SKP1/BTB/POZ_sf"/>
</dbReference>
<dbReference type="Pfam" id="PF00651">
    <property type="entry name" value="BTB"/>
    <property type="match status" value="1"/>
</dbReference>
<reference evidence="3 4" key="1">
    <citation type="journal article" date="2022" name="Nat. Ecol. Evol.">
        <title>A masculinizing supergene underlies an exaggerated male reproductive morph in a spider.</title>
        <authorList>
            <person name="Hendrickx F."/>
            <person name="De Corte Z."/>
            <person name="Sonet G."/>
            <person name="Van Belleghem S.M."/>
            <person name="Kostlbacher S."/>
            <person name="Vangestel C."/>
        </authorList>
    </citation>
    <scope>NUCLEOTIDE SEQUENCE [LARGE SCALE GENOMIC DNA]</scope>
    <source>
        <strain evidence="3">W744_W776</strain>
    </source>
</reference>
<comment type="caution">
    <text evidence="3">The sequence shown here is derived from an EMBL/GenBank/DDBJ whole genome shotgun (WGS) entry which is preliminary data.</text>
</comment>
<organism evidence="3 4">
    <name type="scientific">Oedothorax gibbosus</name>
    <dbReference type="NCBI Taxonomy" id="931172"/>
    <lineage>
        <taxon>Eukaryota</taxon>
        <taxon>Metazoa</taxon>
        <taxon>Ecdysozoa</taxon>
        <taxon>Arthropoda</taxon>
        <taxon>Chelicerata</taxon>
        <taxon>Arachnida</taxon>
        <taxon>Araneae</taxon>
        <taxon>Araneomorphae</taxon>
        <taxon>Entelegynae</taxon>
        <taxon>Araneoidea</taxon>
        <taxon>Linyphiidae</taxon>
        <taxon>Erigoninae</taxon>
        <taxon>Oedothorax</taxon>
    </lineage>
</organism>
<dbReference type="PANTHER" id="PTHR24413">
    <property type="entry name" value="SPECKLE-TYPE POZ PROTEIN"/>
    <property type="match status" value="1"/>
</dbReference>
<feature type="domain" description="BTB" evidence="1">
    <location>
        <begin position="325"/>
        <end position="386"/>
    </location>
</feature>
<evidence type="ECO:0000313" key="3">
    <source>
        <dbReference type="EMBL" id="KAG8172586.1"/>
    </source>
</evidence>
<dbReference type="Gene3D" id="3.30.710.10">
    <property type="entry name" value="Potassium Channel Kv1.1, Chain A"/>
    <property type="match status" value="1"/>
</dbReference>
<dbReference type="EMBL" id="JAFNEN010002560">
    <property type="protein sequence ID" value="KAG8172586.1"/>
    <property type="molecule type" value="Genomic_DNA"/>
</dbReference>
<dbReference type="InterPro" id="IPR002083">
    <property type="entry name" value="MATH/TRAF_dom"/>
</dbReference>
<dbReference type="SUPFAM" id="SSF49599">
    <property type="entry name" value="TRAF domain-like"/>
    <property type="match status" value="2"/>
</dbReference>
<gene>
    <name evidence="3" type="ORF">JTE90_005362</name>
</gene>
<accession>A0AAV6TLZ2</accession>
<feature type="domain" description="MATH" evidence="2">
    <location>
        <begin position="1"/>
        <end position="116"/>
    </location>
</feature>
<protein>
    <submittedName>
        <fullName evidence="3">Uncharacterized protein</fullName>
    </submittedName>
</protein>
<dbReference type="SMART" id="SM00225">
    <property type="entry name" value="BTB"/>
    <property type="match status" value="1"/>
</dbReference>
<dbReference type="SUPFAM" id="SSF54695">
    <property type="entry name" value="POZ domain"/>
    <property type="match status" value="1"/>
</dbReference>
<dbReference type="CDD" id="cd18186">
    <property type="entry name" value="BTB_POZ_ZBTB_KLHL-like"/>
    <property type="match status" value="1"/>
</dbReference>
<dbReference type="InterPro" id="IPR008974">
    <property type="entry name" value="TRAF-like"/>
</dbReference>
<dbReference type="Pfam" id="PF22486">
    <property type="entry name" value="MATH_2"/>
    <property type="match status" value="1"/>
</dbReference>
<dbReference type="CDD" id="cd00121">
    <property type="entry name" value="MATH"/>
    <property type="match status" value="1"/>
</dbReference>
<dbReference type="AlphaFoldDB" id="A0AAV6TLZ2"/>
<keyword evidence="4" id="KW-1185">Reference proteome</keyword>
<evidence type="ECO:0000313" key="4">
    <source>
        <dbReference type="Proteomes" id="UP000827092"/>
    </source>
</evidence>
<evidence type="ECO:0000259" key="1">
    <source>
        <dbReference type="PROSITE" id="PS50097"/>
    </source>
</evidence>